<dbReference type="GO" id="GO:0000155">
    <property type="term" value="F:phosphorelay sensor kinase activity"/>
    <property type="evidence" value="ECO:0007669"/>
    <property type="project" value="TreeGrafter"/>
</dbReference>
<dbReference type="SMART" id="SM00387">
    <property type="entry name" value="HATPase_c"/>
    <property type="match status" value="1"/>
</dbReference>
<gene>
    <name evidence="6" type="ORF">LCGC14_0320640</name>
</gene>
<dbReference type="InterPro" id="IPR004358">
    <property type="entry name" value="Sig_transdc_His_kin-like_C"/>
</dbReference>
<evidence type="ECO:0000259" key="5">
    <source>
        <dbReference type="PROSITE" id="PS50109"/>
    </source>
</evidence>
<keyword evidence="4" id="KW-0418">Kinase</keyword>
<feature type="domain" description="Histidine kinase" evidence="5">
    <location>
        <begin position="1"/>
        <end position="112"/>
    </location>
</feature>
<dbReference type="GO" id="GO:0005886">
    <property type="term" value="C:plasma membrane"/>
    <property type="evidence" value="ECO:0007669"/>
    <property type="project" value="TreeGrafter"/>
</dbReference>
<evidence type="ECO:0000256" key="1">
    <source>
        <dbReference type="ARBA" id="ARBA00000085"/>
    </source>
</evidence>
<dbReference type="PROSITE" id="PS50109">
    <property type="entry name" value="HIS_KIN"/>
    <property type="match status" value="1"/>
</dbReference>
<dbReference type="Pfam" id="PF02518">
    <property type="entry name" value="HATPase_c"/>
    <property type="match status" value="1"/>
</dbReference>
<proteinExistence type="predicted"/>
<evidence type="ECO:0000313" key="6">
    <source>
        <dbReference type="EMBL" id="KKN81317.1"/>
    </source>
</evidence>
<dbReference type="PANTHER" id="PTHR43047">
    <property type="entry name" value="TWO-COMPONENT HISTIDINE PROTEIN KINASE"/>
    <property type="match status" value="1"/>
</dbReference>
<organism evidence="6">
    <name type="scientific">marine sediment metagenome</name>
    <dbReference type="NCBI Taxonomy" id="412755"/>
    <lineage>
        <taxon>unclassified sequences</taxon>
        <taxon>metagenomes</taxon>
        <taxon>ecological metagenomes</taxon>
    </lineage>
</organism>
<evidence type="ECO:0000256" key="4">
    <source>
        <dbReference type="ARBA" id="ARBA00022777"/>
    </source>
</evidence>
<keyword evidence="3" id="KW-0808">Transferase</keyword>
<name>A0A0F9U206_9ZZZZ</name>
<dbReference type="PRINTS" id="PR00344">
    <property type="entry name" value="BCTRLSENSOR"/>
</dbReference>
<dbReference type="InterPro" id="IPR005467">
    <property type="entry name" value="His_kinase_dom"/>
</dbReference>
<dbReference type="SUPFAM" id="SSF55874">
    <property type="entry name" value="ATPase domain of HSP90 chaperone/DNA topoisomerase II/histidine kinase"/>
    <property type="match status" value="1"/>
</dbReference>
<dbReference type="InterPro" id="IPR003594">
    <property type="entry name" value="HATPase_dom"/>
</dbReference>
<dbReference type="PANTHER" id="PTHR43047:SF72">
    <property type="entry name" value="OSMOSENSING HISTIDINE PROTEIN KINASE SLN1"/>
    <property type="match status" value="1"/>
</dbReference>
<dbReference type="EMBL" id="LAZR01000216">
    <property type="protein sequence ID" value="KKN81317.1"/>
    <property type="molecule type" value="Genomic_DNA"/>
</dbReference>
<protein>
    <recommendedName>
        <fullName evidence="2">histidine kinase</fullName>
        <ecNumber evidence="2">2.7.13.3</ecNumber>
    </recommendedName>
</protein>
<dbReference type="GO" id="GO:0009927">
    <property type="term" value="F:histidine phosphotransfer kinase activity"/>
    <property type="evidence" value="ECO:0007669"/>
    <property type="project" value="TreeGrafter"/>
</dbReference>
<evidence type="ECO:0000256" key="2">
    <source>
        <dbReference type="ARBA" id="ARBA00012438"/>
    </source>
</evidence>
<reference evidence="6" key="1">
    <citation type="journal article" date="2015" name="Nature">
        <title>Complex archaea that bridge the gap between prokaryotes and eukaryotes.</title>
        <authorList>
            <person name="Spang A."/>
            <person name="Saw J.H."/>
            <person name="Jorgensen S.L."/>
            <person name="Zaremba-Niedzwiedzka K."/>
            <person name="Martijn J."/>
            <person name="Lind A.E."/>
            <person name="van Eijk R."/>
            <person name="Schleper C."/>
            <person name="Guy L."/>
            <person name="Ettema T.J."/>
        </authorList>
    </citation>
    <scope>NUCLEOTIDE SEQUENCE</scope>
</reference>
<evidence type="ECO:0000256" key="3">
    <source>
        <dbReference type="ARBA" id="ARBA00022679"/>
    </source>
</evidence>
<dbReference type="Gene3D" id="3.30.565.10">
    <property type="entry name" value="Histidine kinase-like ATPase, C-terminal domain"/>
    <property type="match status" value="1"/>
</dbReference>
<comment type="caution">
    <text evidence="6">The sequence shown here is derived from an EMBL/GenBank/DDBJ whole genome shotgun (WGS) entry which is preliminary data.</text>
</comment>
<dbReference type="AlphaFoldDB" id="A0A0F9U206"/>
<accession>A0A0F9U206</accession>
<dbReference type="EC" id="2.7.13.3" evidence="2"/>
<dbReference type="CDD" id="cd00075">
    <property type="entry name" value="HATPase"/>
    <property type="match status" value="1"/>
</dbReference>
<dbReference type="InterPro" id="IPR036890">
    <property type="entry name" value="HATPase_C_sf"/>
</dbReference>
<sequence>MYQVINNILSNAIKYTEAFGVIEINSRIAEDSIEISIQDSGIGFTEEEKEKLFTQFGKIERFGQGFDVISEGIGLGLHIAKKIIDLHGGEIWVESEGKYRGSSFHFSLPRNFN</sequence>
<comment type="catalytic activity">
    <reaction evidence="1">
        <text>ATP + protein L-histidine = ADP + protein N-phospho-L-histidine.</text>
        <dbReference type="EC" id="2.7.13.3"/>
    </reaction>
</comment>